<dbReference type="EMBL" id="JAERQG010000002">
    <property type="protein sequence ID" value="MBL0765445.1"/>
    <property type="molecule type" value="Genomic_DNA"/>
</dbReference>
<keyword evidence="2 5" id="KW-0238">DNA-binding</keyword>
<dbReference type="GO" id="GO:0003677">
    <property type="term" value="F:DNA binding"/>
    <property type="evidence" value="ECO:0007669"/>
    <property type="project" value="UniProtKB-KW"/>
</dbReference>
<name>A0A937A8A9_9BACT</name>
<keyword evidence="1" id="KW-0805">Transcription regulation</keyword>
<accession>A0A937A8A9</accession>
<dbReference type="PRINTS" id="PR00598">
    <property type="entry name" value="HTHMARR"/>
</dbReference>
<dbReference type="PROSITE" id="PS50995">
    <property type="entry name" value="HTH_MARR_2"/>
    <property type="match status" value="1"/>
</dbReference>
<dbReference type="Proteomes" id="UP000642920">
    <property type="component" value="Unassembled WGS sequence"/>
</dbReference>
<dbReference type="InterPro" id="IPR000835">
    <property type="entry name" value="HTH_MarR-typ"/>
</dbReference>
<dbReference type="PANTHER" id="PTHR42756:SF1">
    <property type="entry name" value="TRANSCRIPTIONAL REPRESSOR OF EMRAB OPERON"/>
    <property type="match status" value="1"/>
</dbReference>
<dbReference type="SMART" id="SM00347">
    <property type="entry name" value="HTH_MARR"/>
    <property type="match status" value="1"/>
</dbReference>
<keyword evidence="3" id="KW-0804">Transcription</keyword>
<dbReference type="Gene3D" id="1.10.10.10">
    <property type="entry name" value="Winged helix-like DNA-binding domain superfamily/Winged helix DNA-binding domain"/>
    <property type="match status" value="1"/>
</dbReference>
<organism evidence="5 6">
    <name type="scientific">Marivirga atlantica</name>
    <dbReference type="NCBI Taxonomy" id="1548457"/>
    <lineage>
        <taxon>Bacteria</taxon>
        <taxon>Pseudomonadati</taxon>
        <taxon>Bacteroidota</taxon>
        <taxon>Cytophagia</taxon>
        <taxon>Cytophagales</taxon>
        <taxon>Marivirgaceae</taxon>
        <taxon>Marivirga</taxon>
    </lineage>
</organism>
<dbReference type="InterPro" id="IPR036388">
    <property type="entry name" value="WH-like_DNA-bd_sf"/>
</dbReference>
<dbReference type="PANTHER" id="PTHR42756">
    <property type="entry name" value="TRANSCRIPTIONAL REGULATOR, MARR"/>
    <property type="match status" value="1"/>
</dbReference>
<dbReference type="RefSeq" id="WP_201920084.1">
    <property type="nucleotide sequence ID" value="NZ_JAERQG010000002.1"/>
</dbReference>
<sequence length="208" mass="23903">MDNIIQLLRDYQEFTNKHGTDDFVLFGETLKQKYSQPDTYETNEPTVNEAGLNVIASHILGGLTSFVETWIKLSYEDLPLLSLGDFGIIKTIEMMQTPSKKEVADKQIMERTTCIESMKRLMKAGLLEELTDDKDKRIKRVKLSKNGKALVPKIDQRMMALSNLLMGNLSDMEKKSMIPILKKLSNFHHDLYANKDKVDIKELYNLQN</sequence>
<evidence type="ECO:0000256" key="3">
    <source>
        <dbReference type="ARBA" id="ARBA00023163"/>
    </source>
</evidence>
<dbReference type="GO" id="GO:0003700">
    <property type="term" value="F:DNA-binding transcription factor activity"/>
    <property type="evidence" value="ECO:0007669"/>
    <property type="project" value="InterPro"/>
</dbReference>
<comment type="caution">
    <text evidence="5">The sequence shown here is derived from an EMBL/GenBank/DDBJ whole genome shotgun (WGS) entry which is preliminary data.</text>
</comment>
<gene>
    <name evidence="5" type="ORF">JKP34_09300</name>
</gene>
<keyword evidence="6" id="KW-1185">Reference proteome</keyword>
<dbReference type="SUPFAM" id="SSF46785">
    <property type="entry name" value="Winged helix' DNA-binding domain"/>
    <property type="match status" value="1"/>
</dbReference>
<protein>
    <submittedName>
        <fullName evidence="5">Winged helix DNA-binding protein</fullName>
    </submittedName>
</protein>
<dbReference type="Pfam" id="PF13463">
    <property type="entry name" value="HTH_27"/>
    <property type="match status" value="1"/>
</dbReference>
<evidence type="ECO:0000259" key="4">
    <source>
        <dbReference type="PROSITE" id="PS50995"/>
    </source>
</evidence>
<dbReference type="AlphaFoldDB" id="A0A937A8A9"/>
<feature type="domain" description="HTH marR-type" evidence="4">
    <location>
        <begin position="56"/>
        <end position="186"/>
    </location>
</feature>
<proteinExistence type="predicted"/>
<evidence type="ECO:0000313" key="5">
    <source>
        <dbReference type="EMBL" id="MBL0765445.1"/>
    </source>
</evidence>
<dbReference type="InterPro" id="IPR036390">
    <property type="entry name" value="WH_DNA-bd_sf"/>
</dbReference>
<evidence type="ECO:0000256" key="1">
    <source>
        <dbReference type="ARBA" id="ARBA00023015"/>
    </source>
</evidence>
<evidence type="ECO:0000313" key="6">
    <source>
        <dbReference type="Proteomes" id="UP000642920"/>
    </source>
</evidence>
<reference evidence="5" key="1">
    <citation type="submission" date="2021-01" db="EMBL/GenBank/DDBJ databases">
        <title>Marivirga sp. nov., isolated from intertidal surface sediments.</title>
        <authorList>
            <person name="Zhang M."/>
        </authorList>
    </citation>
    <scope>NUCLEOTIDE SEQUENCE</scope>
    <source>
        <strain evidence="5">SM1354</strain>
    </source>
</reference>
<evidence type="ECO:0000256" key="2">
    <source>
        <dbReference type="ARBA" id="ARBA00023125"/>
    </source>
</evidence>